<evidence type="ECO:0000313" key="4">
    <source>
        <dbReference type="EMBL" id="KAK4446689.1"/>
    </source>
</evidence>
<evidence type="ECO:0000313" key="5">
    <source>
        <dbReference type="Proteomes" id="UP001321760"/>
    </source>
</evidence>
<evidence type="ECO:0008006" key="6">
    <source>
        <dbReference type="Google" id="ProtNLM"/>
    </source>
</evidence>
<proteinExistence type="predicted"/>
<feature type="region of interest" description="Disordered" evidence="1">
    <location>
        <begin position="102"/>
        <end position="141"/>
    </location>
</feature>
<comment type="caution">
    <text evidence="4">The sequence shown here is derived from an EMBL/GenBank/DDBJ whole genome shotgun (WGS) entry which is preliminary data.</text>
</comment>
<dbReference type="EMBL" id="MU865955">
    <property type="protein sequence ID" value="KAK4446689.1"/>
    <property type="molecule type" value="Genomic_DNA"/>
</dbReference>
<reference evidence="4" key="2">
    <citation type="submission" date="2023-05" db="EMBL/GenBank/DDBJ databases">
        <authorList>
            <consortium name="Lawrence Berkeley National Laboratory"/>
            <person name="Steindorff A."/>
            <person name="Hensen N."/>
            <person name="Bonometti L."/>
            <person name="Westerberg I."/>
            <person name="Brannstrom I.O."/>
            <person name="Guillou S."/>
            <person name="Cros-Aarteil S."/>
            <person name="Calhoun S."/>
            <person name="Haridas S."/>
            <person name="Kuo A."/>
            <person name="Mondo S."/>
            <person name="Pangilinan J."/>
            <person name="Riley R."/>
            <person name="Labutti K."/>
            <person name="Andreopoulos B."/>
            <person name="Lipzen A."/>
            <person name="Chen C."/>
            <person name="Yanf M."/>
            <person name="Daum C."/>
            <person name="Ng V."/>
            <person name="Clum A."/>
            <person name="Ohm R."/>
            <person name="Martin F."/>
            <person name="Silar P."/>
            <person name="Natvig D."/>
            <person name="Lalanne C."/>
            <person name="Gautier V."/>
            <person name="Ament-Velasquez S.L."/>
            <person name="Kruys A."/>
            <person name="Hutchinson M.I."/>
            <person name="Powell A.J."/>
            <person name="Barry K."/>
            <person name="Miller A.N."/>
            <person name="Grigoriev I.V."/>
            <person name="Debuchy R."/>
            <person name="Gladieux P."/>
            <person name="Thoren M.H."/>
            <person name="Johannesson H."/>
        </authorList>
    </citation>
    <scope>NUCLEOTIDE SEQUENCE</scope>
    <source>
        <strain evidence="4">PSN243</strain>
    </source>
</reference>
<dbReference type="Proteomes" id="UP001321760">
    <property type="component" value="Unassembled WGS sequence"/>
</dbReference>
<reference evidence="4" key="1">
    <citation type="journal article" date="2023" name="Mol. Phylogenet. Evol.">
        <title>Genome-scale phylogeny and comparative genomics of the fungal order Sordariales.</title>
        <authorList>
            <person name="Hensen N."/>
            <person name="Bonometti L."/>
            <person name="Westerberg I."/>
            <person name="Brannstrom I.O."/>
            <person name="Guillou S."/>
            <person name="Cros-Aarteil S."/>
            <person name="Calhoun S."/>
            <person name="Haridas S."/>
            <person name="Kuo A."/>
            <person name="Mondo S."/>
            <person name="Pangilinan J."/>
            <person name="Riley R."/>
            <person name="LaButti K."/>
            <person name="Andreopoulos B."/>
            <person name="Lipzen A."/>
            <person name="Chen C."/>
            <person name="Yan M."/>
            <person name="Daum C."/>
            <person name="Ng V."/>
            <person name="Clum A."/>
            <person name="Steindorff A."/>
            <person name="Ohm R.A."/>
            <person name="Martin F."/>
            <person name="Silar P."/>
            <person name="Natvig D.O."/>
            <person name="Lalanne C."/>
            <person name="Gautier V."/>
            <person name="Ament-Velasquez S.L."/>
            <person name="Kruys A."/>
            <person name="Hutchinson M.I."/>
            <person name="Powell A.J."/>
            <person name="Barry K."/>
            <person name="Miller A.N."/>
            <person name="Grigoriev I.V."/>
            <person name="Debuchy R."/>
            <person name="Gladieux P."/>
            <person name="Hiltunen Thoren M."/>
            <person name="Johannesson H."/>
        </authorList>
    </citation>
    <scope>NUCLEOTIDE SEQUENCE</scope>
    <source>
        <strain evidence="4">PSN243</strain>
    </source>
</reference>
<accession>A0AAV9GCW6</accession>
<organism evidence="4 5">
    <name type="scientific">Podospora aff. communis PSN243</name>
    <dbReference type="NCBI Taxonomy" id="3040156"/>
    <lineage>
        <taxon>Eukaryota</taxon>
        <taxon>Fungi</taxon>
        <taxon>Dikarya</taxon>
        <taxon>Ascomycota</taxon>
        <taxon>Pezizomycotina</taxon>
        <taxon>Sordariomycetes</taxon>
        <taxon>Sordariomycetidae</taxon>
        <taxon>Sordariales</taxon>
        <taxon>Podosporaceae</taxon>
        <taxon>Podospora</taxon>
    </lineage>
</organism>
<keyword evidence="2" id="KW-0812">Transmembrane</keyword>
<keyword evidence="2" id="KW-1133">Transmembrane helix</keyword>
<feature type="chain" id="PRO_5043373089" description="Mid2 domain-containing protein" evidence="3">
    <location>
        <begin position="19"/>
        <end position="242"/>
    </location>
</feature>
<gene>
    <name evidence="4" type="ORF">QBC34DRAFT_304663</name>
</gene>
<evidence type="ECO:0000256" key="2">
    <source>
        <dbReference type="SAM" id="Phobius"/>
    </source>
</evidence>
<feature type="signal peptide" evidence="3">
    <location>
        <begin position="1"/>
        <end position="18"/>
    </location>
</feature>
<sequence length="242" mass="25854">MRLPNALVASCWAATCSAQTLSTFKFPEGATPAGFQGFVTHGPGTGHLELTHRSSGTLPNCYTMTIYQSYPFAADYWLKIGCVQPDFDAHTIYREIVPTAATTSAGAGPSTGSSATTTPFASKTGGADAQRSAEASLTQSNSEPSKAWIAGAVIGPVLAIALAAFVVFWVKRRRGRSEAEEAGKVEYASPNKHELQSISPLRLEESPKGVVELAPVELPDHRRWELDSYPVVEAGGRENRRA</sequence>
<keyword evidence="3" id="KW-0732">Signal</keyword>
<evidence type="ECO:0000256" key="1">
    <source>
        <dbReference type="SAM" id="MobiDB-lite"/>
    </source>
</evidence>
<protein>
    <recommendedName>
        <fullName evidence="6">Mid2 domain-containing protein</fullName>
    </recommendedName>
</protein>
<name>A0AAV9GCW6_9PEZI</name>
<feature type="compositionally biased region" description="Low complexity" evidence="1">
    <location>
        <begin position="102"/>
        <end position="122"/>
    </location>
</feature>
<feature type="transmembrane region" description="Helical" evidence="2">
    <location>
        <begin position="147"/>
        <end position="170"/>
    </location>
</feature>
<keyword evidence="2" id="KW-0472">Membrane</keyword>
<dbReference type="CDD" id="cd12087">
    <property type="entry name" value="TM_EGFR-like"/>
    <property type="match status" value="1"/>
</dbReference>
<evidence type="ECO:0000256" key="3">
    <source>
        <dbReference type="SAM" id="SignalP"/>
    </source>
</evidence>
<keyword evidence="5" id="KW-1185">Reference proteome</keyword>
<dbReference type="AlphaFoldDB" id="A0AAV9GCW6"/>